<dbReference type="PANTHER" id="PTHR14324">
    <property type="entry name" value="CONDENSIN-2 COMPLEX SUBUNIT H2"/>
    <property type="match status" value="1"/>
</dbReference>
<dbReference type="EMBL" id="JAAGAX010000006">
    <property type="protein sequence ID" value="KAF2310943.1"/>
    <property type="molecule type" value="Genomic_DNA"/>
</dbReference>
<evidence type="ECO:0000259" key="9">
    <source>
        <dbReference type="Pfam" id="PF16858"/>
    </source>
</evidence>
<feature type="compositionally biased region" description="Basic and acidic residues" evidence="7">
    <location>
        <begin position="276"/>
        <end position="285"/>
    </location>
</feature>
<evidence type="ECO:0000256" key="7">
    <source>
        <dbReference type="SAM" id="MobiDB-lite"/>
    </source>
</evidence>
<feature type="compositionally biased region" description="Basic and acidic residues" evidence="7">
    <location>
        <begin position="670"/>
        <end position="681"/>
    </location>
</feature>
<feature type="compositionally biased region" description="Acidic residues" evidence="7">
    <location>
        <begin position="419"/>
        <end position="428"/>
    </location>
</feature>
<evidence type="ECO:0000313" key="11">
    <source>
        <dbReference type="EMBL" id="KAF2310943.1"/>
    </source>
</evidence>
<feature type="domain" description="Condensin II complex subunit H2 middle" evidence="10">
    <location>
        <begin position="182"/>
        <end position="296"/>
    </location>
</feature>
<dbReference type="PANTHER" id="PTHR14324:SF3">
    <property type="entry name" value="CONDENSIN-2 COMPLEX SUBUNIT H2"/>
    <property type="match status" value="1"/>
</dbReference>
<comment type="similarity">
    <text evidence="2">Belongs to the CND2 H2 (condensin-2 subunit 2) family.</text>
</comment>
<feature type="region of interest" description="Disordered" evidence="7">
    <location>
        <begin position="239"/>
        <end position="320"/>
    </location>
</feature>
<accession>A0A6A6MEY4</accession>
<dbReference type="GO" id="GO:0000796">
    <property type="term" value="C:condensin complex"/>
    <property type="evidence" value="ECO:0007669"/>
    <property type="project" value="TreeGrafter"/>
</dbReference>
<evidence type="ECO:0000256" key="2">
    <source>
        <dbReference type="ARBA" id="ARBA00007844"/>
    </source>
</evidence>
<dbReference type="InterPro" id="IPR031719">
    <property type="entry name" value="H2_M"/>
</dbReference>
<comment type="caution">
    <text evidence="11">The sequence shown here is derived from an EMBL/GenBank/DDBJ whole genome shotgun (WGS) entry which is preliminary data.</text>
</comment>
<feature type="region of interest" description="Disordered" evidence="7">
    <location>
        <begin position="385"/>
        <end position="458"/>
    </location>
</feature>
<dbReference type="Pfam" id="PF16858">
    <property type="entry name" value="CNDH2_C"/>
    <property type="match status" value="1"/>
</dbReference>
<dbReference type="GO" id="GO:0005634">
    <property type="term" value="C:nucleus"/>
    <property type="evidence" value="ECO:0007669"/>
    <property type="project" value="UniProtKB-SubCell"/>
</dbReference>
<proteinExistence type="inferred from homology"/>
<feature type="compositionally biased region" description="Acidic residues" evidence="7">
    <location>
        <begin position="289"/>
        <end position="300"/>
    </location>
</feature>
<organism evidence="11 12">
    <name type="scientific">Hevea brasiliensis</name>
    <name type="common">Para rubber tree</name>
    <name type="synonym">Siphonia brasiliensis</name>
    <dbReference type="NCBI Taxonomy" id="3981"/>
    <lineage>
        <taxon>Eukaryota</taxon>
        <taxon>Viridiplantae</taxon>
        <taxon>Streptophyta</taxon>
        <taxon>Embryophyta</taxon>
        <taxon>Tracheophyta</taxon>
        <taxon>Spermatophyta</taxon>
        <taxon>Magnoliopsida</taxon>
        <taxon>eudicotyledons</taxon>
        <taxon>Gunneridae</taxon>
        <taxon>Pentapetalae</taxon>
        <taxon>rosids</taxon>
        <taxon>fabids</taxon>
        <taxon>Malpighiales</taxon>
        <taxon>Euphorbiaceae</taxon>
        <taxon>Crotonoideae</taxon>
        <taxon>Micrandreae</taxon>
        <taxon>Hevea</taxon>
    </lineage>
</organism>
<keyword evidence="12" id="KW-1185">Reference proteome</keyword>
<evidence type="ECO:0000256" key="1">
    <source>
        <dbReference type="ARBA" id="ARBA00004123"/>
    </source>
</evidence>
<feature type="compositionally biased region" description="Low complexity" evidence="7">
    <location>
        <begin position="395"/>
        <end position="404"/>
    </location>
</feature>
<name>A0A6A6MEY4_HEVBR</name>
<reference evidence="11 12" key="1">
    <citation type="journal article" date="2020" name="Mol. Plant">
        <title>The Chromosome-Based Rubber Tree Genome Provides New Insights into Spurge Genome Evolution and Rubber Biosynthesis.</title>
        <authorList>
            <person name="Liu J."/>
            <person name="Shi C."/>
            <person name="Shi C.C."/>
            <person name="Li W."/>
            <person name="Zhang Q.J."/>
            <person name="Zhang Y."/>
            <person name="Li K."/>
            <person name="Lu H.F."/>
            <person name="Shi C."/>
            <person name="Zhu S.T."/>
            <person name="Xiao Z.Y."/>
            <person name="Nan H."/>
            <person name="Yue Y."/>
            <person name="Zhu X.G."/>
            <person name="Wu Y."/>
            <person name="Hong X.N."/>
            <person name="Fan G.Y."/>
            <person name="Tong Y."/>
            <person name="Zhang D."/>
            <person name="Mao C.L."/>
            <person name="Liu Y.L."/>
            <person name="Hao S.J."/>
            <person name="Liu W.Q."/>
            <person name="Lv M.Q."/>
            <person name="Zhang H.B."/>
            <person name="Liu Y."/>
            <person name="Hu-Tang G.R."/>
            <person name="Wang J.P."/>
            <person name="Wang J.H."/>
            <person name="Sun Y.H."/>
            <person name="Ni S.B."/>
            <person name="Chen W.B."/>
            <person name="Zhang X.C."/>
            <person name="Jiao Y.N."/>
            <person name="Eichler E.E."/>
            <person name="Li G.H."/>
            <person name="Liu X."/>
            <person name="Gao L.Z."/>
        </authorList>
    </citation>
    <scope>NUCLEOTIDE SEQUENCE [LARGE SCALE GENOMIC DNA]</scope>
    <source>
        <strain evidence="12">cv. GT1</strain>
        <tissue evidence="11">Leaf</tissue>
    </source>
</reference>
<evidence type="ECO:0000256" key="6">
    <source>
        <dbReference type="ARBA" id="ARBA00030479"/>
    </source>
</evidence>
<keyword evidence="4" id="KW-0226">DNA condensation</keyword>
<sequence length="681" mass="76062">MGSASFAFNRDVVSGFLQVATQLFLDSRTSSFGSSWNPKAERDLEANWEVDLSKRLQDYLFKICSGEITAAEDYNANASVNFAEAALLLQGSVQVYSRKVEYLYNLVLHALEFLSQKRQQEQLEGTSVQAEQSGSHSVSDEENDQFWCLDDVPVEARNSLDASTSKDDSFYHFVKPPANLILATNDLYRDFILLDPCDAVAVNDFLKGHKSRNGPNSIYRGSSICKSFLSPTRCLGGTACKSSPGKNPDANRNQTPMADCMGPNPPAHDNYGDGNHGFDMDDAHSEPMNLEDSEDDENNDDPWKPLNPHEPGNLKAKPFRKVKPYRRNVVNSTKQESISSLFPLARIRGAISPELTEIWEAQHKRSERNAQSPPLYEKLRQSLSDGANNTNETFGNSENDNEGNGYEGGNPDFGQPNDEMPESMYMDEDLPHHEKYDDSSAYFDNNEANGHEDPSSQASLEDLCYSHLDALLANIAETEKQSELATRVSLWKQKIENNLEEQDARPPFDILAYGERILDKLSLEADSDNAVSFIDVVDGQEKYDVARTFSALLQLVNNGDVDLEKSGVSDKSICYTAVNPFHIKLLSHDNKRKQNQIRFSKKRVTSPIRIGCGKDSGDKFGIRRSPRVNSSSQGESTVLSSQTNCKFSVKLGKVSGVRCTPEGKRRRRSRFVEPIDLHSKQ</sequence>
<evidence type="ECO:0000259" key="8">
    <source>
        <dbReference type="Pfam" id="PF06278"/>
    </source>
</evidence>
<evidence type="ECO:0000259" key="10">
    <source>
        <dbReference type="Pfam" id="PF16869"/>
    </source>
</evidence>
<feature type="region of interest" description="Disordered" evidence="7">
    <location>
        <begin position="659"/>
        <end position="681"/>
    </location>
</feature>
<comment type="subcellular location">
    <subcellularLocation>
        <location evidence="1">Nucleus</location>
    </subcellularLocation>
</comment>
<dbReference type="AlphaFoldDB" id="A0A6A6MEY4"/>
<evidence type="ECO:0000256" key="4">
    <source>
        <dbReference type="ARBA" id="ARBA00023067"/>
    </source>
</evidence>
<evidence type="ECO:0000256" key="3">
    <source>
        <dbReference type="ARBA" id="ARBA00016903"/>
    </source>
</evidence>
<dbReference type="Pfam" id="PF06278">
    <property type="entry name" value="CNDH2_N"/>
    <property type="match status" value="1"/>
</dbReference>
<dbReference type="Pfam" id="PF16869">
    <property type="entry name" value="CNDH2_M"/>
    <property type="match status" value="1"/>
</dbReference>
<feature type="compositionally biased region" description="Polar residues" evidence="7">
    <location>
        <begin position="385"/>
        <end position="394"/>
    </location>
</feature>
<dbReference type="InterPro" id="IPR031737">
    <property type="entry name" value="CNDH2_C"/>
</dbReference>
<dbReference type="GO" id="GO:0003682">
    <property type="term" value="F:chromatin binding"/>
    <property type="evidence" value="ECO:0007669"/>
    <property type="project" value="TreeGrafter"/>
</dbReference>
<dbReference type="InterPro" id="IPR031739">
    <property type="entry name" value="Ncaph2"/>
</dbReference>
<gene>
    <name evidence="11" type="ORF">GH714_018677</name>
</gene>
<evidence type="ECO:0000313" key="12">
    <source>
        <dbReference type="Proteomes" id="UP000467840"/>
    </source>
</evidence>
<feature type="domain" description="Condensin II complex subunit H2 N-terminal" evidence="8">
    <location>
        <begin position="40"/>
        <end position="153"/>
    </location>
</feature>
<dbReference type="GO" id="GO:0051306">
    <property type="term" value="P:mitotic sister chromatid separation"/>
    <property type="evidence" value="ECO:0007669"/>
    <property type="project" value="TreeGrafter"/>
</dbReference>
<dbReference type="InterPro" id="IPR009378">
    <property type="entry name" value="H2_N"/>
</dbReference>
<keyword evidence="5" id="KW-0539">Nucleus</keyword>
<feature type="domain" description="Condensin-2 complex subunit H2 C-terminal" evidence="9">
    <location>
        <begin position="459"/>
        <end position="593"/>
    </location>
</feature>
<protein>
    <recommendedName>
        <fullName evidence="3">Condensin-2 complex subunit H2</fullName>
    </recommendedName>
    <alternativeName>
        <fullName evidence="6">Non-SMC condensin II complex subunit H2</fullName>
    </alternativeName>
</protein>
<dbReference type="Proteomes" id="UP000467840">
    <property type="component" value="Chromosome 14"/>
</dbReference>
<evidence type="ECO:0000256" key="5">
    <source>
        <dbReference type="ARBA" id="ARBA00023242"/>
    </source>
</evidence>
<dbReference type="GO" id="GO:0010032">
    <property type="term" value="P:meiotic chromosome condensation"/>
    <property type="evidence" value="ECO:0007669"/>
    <property type="project" value="TreeGrafter"/>
</dbReference>
<feature type="compositionally biased region" description="Polar residues" evidence="7">
    <location>
        <begin position="240"/>
        <end position="256"/>
    </location>
</feature>
<feature type="compositionally biased region" description="Basic and acidic residues" evidence="7">
    <location>
        <begin position="429"/>
        <end position="438"/>
    </location>
</feature>